<evidence type="ECO:0000259" key="3">
    <source>
        <dbReference type="Pfam" id="PF21922"/>
    </source>
</evidence>
<dbReference type="GO" id="GO:0071972">
    <property type="term" value="F:peptidoglycan L,D-transpeptidase activity"/>
    <property type="evidence" value="ECO:0007669"/>
    <property type="project" value="TreeGrafter"/>
</dbReference>
<dbReference type="InterPro" id="IPR054120">
    <property type="entry name" value="PBPA_dimer"/>
</dbReference>
<protein>
    <submittedName>
        <fullName evidence="4">Peptidoglycan glycosyltransferase</fullName>
    </submittedName>
</protein>
<dbReference type="GO" id="GO:0008658">
    <property type="term" value="F:penicillin binding"/>
    <property type="evidence" value="ECO:0007669"/>
    <property type="project" value="InterPro"/>
</dbReference>
<organism evidence="4 5">
    <name type="scientific">Rhodococcus tukisamuensis</name>
    <dbReference type="NCBI Taxonomy" id="168276"/>
    <lineage>
        <taxon>Bacteria</taxon>
        <taxon>Bacillati</taxon>
        <taxon>Actinomycetota</taxon>
        <taxon>Actinomycetes</taxon>
        <taxon>Mycobacteriales</taxon>
        <taxon>Nocardiaceae</taxon>
        <taxon>Rhodococcus</taxon>
    </lineage>
</organism>
<keyword evidence="1" id="KW-0732">Signal</keyword>
<keyword evidence="5" id="KW-1185">Reference proteome</keyword>
<dbReference type="Gene3D" id="3.90.1310.10">
    <property type="entry name" value="Penicillin-binding protein 2a (Domain 2)"/>
    <property type="match status" value="1"/>
</dbReference>
<sequence length="496" mass="51505">MNTPLRRVAMAVMVMVVALLANATYVQVIKADSLRTDPRNSRVLLDEYSRQRGQISAGGEVLAASVPIDDRYKYLRTYPPNPAAPSSPFANAPVTGFYSMLYGNTGLERTEDSVLNGSDSRLFGRRFFDLVSGRDPRGGNVIATVDPVVQQVAYDQLTAKGYTGSVVAIRPSTGEVLAMASTPSYDPNLLASHDGAVSTEAWETLNNDPDKPLLNRAVSQTYPPGSTFKVVVTAAALENGANPDEQLTAAPNITLPGTTTTLENYNGSTCGSNPTASLREAFARSCNTAFVELGIKTGADALKDRATAFGIEPDSPGIPIPVADSTVGPIPDDAALGQSSIGQRDVALTPLENAVVAATVANGGVRMEPHLVSQLESPDLSSLATTTPQSKGQAISPQVAATLTELMIGSENNTGGGNKIPGVQIASKTGTAEHGTDPRNTPPHAWYIGFAPAQDPQIAIAVIVEDGGDRALAATGGSVAAPIGRAVIAAGLRQGS</sequence>
<evidence type="ECO:0000256" key="1">
    <source>
        <dbReference type="SAM" id="SignalP"/>
    </source>
</evidence>
<dbReference type="Pfam" id="PF21922">
    <property type="entry name" value="PBP_dimer_2"/>
    <property type="match status" value="1"/>
</dbReference>
<gene>
    <name evidence="4" type="ORF">SAMN05444580_1259</name>
</gene>
<dbReference type="InterPro" id="IPR050515">
    <property type="entry name" value="Beta-lactam/transpept"/>
</dbReference>
<dbReference type="SUPFAM" id="SSF56601">
    <property type="entry name" value="beta-lactamase/transpeptidase-like"/>
    <property type="match status" value="1"/>
</dbReference>
<evidence type="ECO:0000313" key="5">
    <source>
        <dbReference type="Proteomes" id="UP000199417"/>
    </source>
</evidence>
<evidence type="ECO:0000259" key="2">
    <source>
        <dbReference type="Pfam" id="PF00905"/>
    </source>
</evidence>
<dbReference type="PANTHER" id="PTHR30627">
    <property type="entry name" value="PEPTIDOGLYCAN D,D-TRANSPEPTIDASE"/>
    <property type="match status" value="1"/>
</dbReference>
<keyword evidence="4" id="KW-0808">Transferase</keyword>
<dbReference type="EMBL" id="FNAB01000025">
    <property type="protein sequence ID" value="SDE64371.1"/>
    <property type="molecule type" value="Genomic_DNA"/>
</dbReference>
<feature type="signal peptide" evidence="1">
    <location>
        <begin position="1"/>
        <end position="23"/>
    </location>
</feature>
<proteinExistence type="predicted"/>
<dbReference type="RefSeq" id="WP_072847314.1">
    <property type="nucleotide sequence ID" value="NZ_FNAB01000025.1"/>
</dbReference>
<dbReference type="GO" id="GO:0071555">
    <property type="term" value="P:cell wall organization"/>
    <property type="evidence" value="ECO:0007669"/>
    <property type="project" value="TreeGrafter"/>
</dbReference>
<dbReference type="Proteomes" id="UP000199417">
    <property type="component" value="Unassembled WGS sequence"/>
</dbReference>
<dbReference type="Gene3D" id="3.40.710.10">
    <property type="entry name" value="DD-peptidase/beta-lactamase superfamily"/>
    <property type="match status" value="1"/>
</dbReference>
<feature type="chain" id="PRO_5038944683" evidence="1">
    <location>
        <begin position="24"/>
        <end position="496"/>
    </location>
</feature>
<dbReference type="GO" id="GO:0016740">
    <property type="term" value="F:transferase activity"/>
    <property type="evidence" value="ECO:0007669"/>
    <property type="project" value="UniProtKB-KW"/>
</dbReference>
<feature type="domain" description="Penicillin binding protein A dimerisation" evidence="3">
    <location>
        <begin position="52"/>
        <end position="141"/>
    </location>
</feature>
<dbReference type="PANTHER" id="PTHR30627:SF24">
    <property type="entry name" value="PENICILLIN-BINDING PROTEIN 4B"/>
    <property type="match status" value="1"/>
</dbReference>
<feature type="domain" description="Penicillin-binding protein transpeptidase" evidence="2">
    <location>
        <begin position="164"/>
        <end position="488"/>
    </location>
</feature>
<evidence type="ECO:0000313" key="4">
    <source>
        <dbReference type="EMBL" id="SDE64371.1"/>
    </source>
</evidence>
<dbReference type="STRING" id="168276.SAMN05444580_1259"/>
<dbReference type="AlphaFoldDB" id="A0A1G7EL34"/>
<dbReference type="Pfam" id="PF00905">
    <property type="entry name" value="Transpeptidase"/>
    <property type="match status" value="1"/>
</dbReference>
<dbReference type="InterPro" id="IPR012338">
    <property type="entry name" value="Beta-lactam/transpept-like"/>
</dbReference>
<reference evidence="4 5" key="1">
    <citation type="submission" date="2016-10" db="EMBL/GenBank/DDBJ databases">
        <authorList>
            <person name="de Groot N.N."/>
        </authorList>
    </citation>
    <scope>NUCLEOTIDE SEQUENCE [LARGE SCALE GENOMIC DNA]</scope>
    <source>
        <strain evidence="4 5">JCM 11308</strain>
    </source>
</reference>
<accession>A0A1G7EL34</accession>
<name>A0A1G7EL34_9NOCA</name>
<dbReference type="InterPro" id="IPR001460">
    <property type="entry name" value="PCN-bd_Tpept"/>
</dbReference>
<dbReference type="GO" id="GO:0005886">
    <property type="term" value="C:plasma membrane"/>
    <property type="evidence" value="ECO:0007669"/>
    <property type="project" value="TreeGrafter"/>
</dbReference>